<proteinExistence type="inferred from homology"/>
<accession>A0A3G8YKK7</accession>
<dbReference type="GO" id="GO:0009252">
    <property type="term" value="P:peptidoglycan biosynthetic process"/>
    <property type="evidence" value="ECO:0007669"/>
    <property type="project" value="UniProtKB-KW"/>
</dbReference>
<dbReference type="AlphaFoldDB" id="A0A3G8YKK7"/>
<keyword evidence="6" id="KW-0961">Cell wall biogenesis/degradation</keyword>
<dbReference type="PROSITE" id="PS51191">
    <property type="entry name" value="FEMABX"/>
    <property type="match status" value="1"/>
</dbReference>
<evidence type="ECO:0000313" key="8">
    <source>
        <dbReference type="Proteomes" id="UP000276417"/>
    </source>
</evidence>
<dbReference type="Pfam" id="PF02388">
    <property type="entry name" value="FemAB"/>
    <property type="match status" value="2"/>
</dbReference>
<sequence>MPLELLPTQDARAYDEVVARLPVTSALQGWGYGEARRELGQVPTRYFIQDQGQIVGALQLIRKRLVPGFDLLYAPRGPVLSSMAQLPDLAPALRKLARPTDTLIKIEPPFARTPELIPEQIGPWRRTEAEQPEHTITVNLMRPPAELLSNLHSMARRNVKTAQKFGVEVVSGGEELFEEFWTIFTATNERAQLGAFPKPYYLTMLRSGASGGGDAYIVLARHDGRALAGGFFLAMGAITNYLFGGSIKDDRPAEGSGAEGAERKDAKAPTAFYWGAMQDAQQRGYRSFDFWGIPRKLDEGKHSFGVYRMKENFGGEKVWFPGYELPLSPLAPLIVRGLRWRKTQNNLRKRGSAEDVL</sequence>
<evidence type="ECO:0000256" key="6">
    <source>
        <dbReference type="ARBA" id="ARBA00023316"/>
    </source>
</evidence>
<dbReference type="Proteomes" id="UP000276417">
    <property type="component" value="Chromosome 1"/>
</dbReference>
<dbReference type="RefSeq" id="WP_124868191.1">
    <property type="nucleotide sequence ID" value="NZ_CP034183.1"/>
</dbReference>
<dbReference type="OrthoDB" id="9785911at2"/>
<dbReference type="InterPro" id="IPR003447">
    <property type="entry name" value="FEMABX"/>
</dbReference>
<dbReference type="PANTHER" id="PTHR36174">
    <property type="entry name" value="LIPID II:GLYCINE GLYCYLTRANSFERASE"/>
    <property type="match status" value="1"/>
</dbReference>
<dbReference type="Gene3D" id="3.40.630.30">
    <property type="match status" value="2"/>
</dbReference>
<keyword evidence="3" id="KW-0133">Cell shape</keyword>
<gene>
    <name evidence="7" type="ORF">EHF33_04270</name>
</gene>
<keyword evidence="4" id="KW-0573">Peptidoglycan synthesis</keyword>
<evidence type="ECO:0000256" key="5">
    <source>
        <dbReference type="ARBA" id="ARBA00023315"/>
    </source>
</evidence>
<evidence type="ECO:0000256" key="2">
    <source>
        <dbReference type="ARBA" id="ARBA00022679"/>
    </source>
</evidence>
<evidence type="ECO:0000313" key="7">
    <source>
        <dbReference type="EMBL" id="AZI42061.1"/>
    </source>
</evidence>
<reference evidence="7 8" key="1">
    <citation type="submission" date="2018-11" db="EMBL/GenBank/DDBJ databases">
        <title>Deinococcus shelandsis sp. nov., isolated from South Shetland Islands soil of Antarctica.</title>
        <authorList>
            <person name="Tian J."/>
        </authorList>
    </citation>
    <scope>NUCLEOTIDE SEQUENCE [LARGE SCALE GENOMIC DNA]</scope>
    <source>
        <strain evidence="7 8">S14-83T</strain>
    </source>
</reference>
<dbReference type="GO" id="GO:0071555">
    <property type="term" value="P:cell wall organization"/>
    <property type="evidence" value="ECO:0007669"/>
    <property type="project" value="UniProtKB-KW"/>
</dbReference>
<evidence type="ECO:0000256" key="4">
    <source>
        <dbReference type="ARBA" id="ARBA00022984"/>
    </source>
</evidence>
<dbReference type="EMBL" id="CP034183">
    <property type="protein sequence ID" value="AZI42061.1"/>
    <property type="molecule type" value="Genomic_DNA"/>
</dbReference>
<protein>
    <submittedName>
        <fullName evidence="7">Peptidoglycan bridge formation glycyltransferase FemA/FemB family protein</fullName>
    </submittedName>
</protein>
<dbReference type="InterPro" id="IPR016181">
    <property type="entry name" value="Acyl_CoA_acyltransferase"/>
</dbReference>
<keyword evidence="5" id="KW-0012">Acyltransferase</keyword>
<dbReference type="SUPFAM" id="SSF55729">
    <property type="entry name" value="Acyl-CoA N-acyltransferases (Nat)"/>
    <property type="match status" value="2"/>
</dbReference>
<comment type="similarity">
    <text evidence="1">Belongs to the FemABX family.</text>
</comment>
<dbReference type="GO" id="GO:0016755">
    <property type="term" value="F:aminoacyltransferase activity"/>
    <property type="evidence" value="ECO:0007669"/>
    <property type="project" value="InterPro"/>
</dbReference>
<evidence type="ECO:0000256" key="3">
    <source>
        <dbReference type="ARBA" id="ARBA00022960"/>
    </source>
</evidence>
<dbReference type="GO" id="GO:0008360">
    <property type="term" value="P:regulation of cell shape"/>
    <property type="evidence" value="ECO:0007669"/>
    <property type="project" value="UniProtKB-KW"/>
</dbReference>
<evidence type="ECO:0000256" key="1">
    <source>
        <dbReference type="ARBA" id="ARBA00009943"/>
    </source>
</evidence>
<dbReference type="InterPro" id="IPR050644">
    <property type="entry name" value="PG_Glycine_Bridge_Synth"/>
</dbReference>
<keyword evidence="8" id="KW-1185">Reference proteome</keyword>
<name>A0A3G8YKK7_9DEIO</name>
<organism evidence="7 8">
    <name type="scientific">Deinococcus psychrotolerans</name>
    <dbReference type="NCBI Taxonomy" id="2489213"/>
    <lineage>
        <taxon>Bacteria</taxon>
        <taxon>Thermotogati</taxon>
        <taxon>Deinococcota</taxon>
        <taxon>Deinococci</taxon>
        <taxon>Deinococcales</taxon>
        <taxon>Deinococcaceae</taxon>
        <taxon>Deinococcus</taxon>
    </lineage>
</organism>
<keyword evidence="2 7" id="KW-0808">Transferase</keyword>
<dbReference type="KEGG" id="dph:EHF33_04270"/>
<dbReference type="PANTHER" id="PTHR36174:SF1">
    <property type="entry name" value="LIPID II:GLYCINE GLYCYLTRANSFERASE"/>
    <property type="match status" value="1"/>
</dbReference>